<proteinExistence type="predicted"/>
<name>A0ABU5IX07_9BACI</name>
<evidence type="ECO:0000313" key="2">
    <source>
        <dbReference type="Proteomes" id="UP001290455"/>
    </source>
</evidence>
<sequence>MMILEYRLWKDDESYVPLYHYEDIQLEQILARRECEFFVKDGVTYKQLSSSVEGSIVAIYVEQYEKELLISKKTDKNTDLRLEIRELNPYKKNPLLEEKYLSSHMEVLLYIGSVYTYLNQLEWERDSAELDEDQLCYILYVTPTGYKWEGDFN</sequence>
<protein>
    <recommendedName>
        <fullName evidence="3">Phage protein</fullName>
    </recommendedName>
</protein>
<keyword evidence="2" id="KW-1185">Reference proteome</keyword>
<comment type="caution">
    <text evidence="1">The sequence shown here is derived from an EMBL/GenBank/DDBJ whole genome shotgun (WGS) entry which is preliminary data.</text>
</comment>
<gene>
    <name evidence="1" type="ORF">SM124_07905</name>
</gene>
<dbReference type="EMBL" id="JAXOFX010000004">
    <property type="protein sequence ID" value="MDZ5471671.1"/>
    <property type="molecule type" value="Genomic_DNA"/>
</dbReference>
<dbReference type="RefSeq" id="WP_322445976.1">
    <property type="nucleotide sequence ID" value="NZ_JAXOFX010000004.1"/>
</dbReference>
<dbReference type="Proteomes" id="UP001290455">
    <property type="component" value="Unassembled WGS sequence"/>
</dbReference>
<organism evidence="1 2">
    <name type="scientific">Robertmurraya mangrovi</name>
    <dbReference type="NCBI Taxonomy" id="3098077"/>
    <lineage>
        <taxon>Bacteria</taxon>
        <taxon>Bacillati</taxon>
        <taxon>Bacillota</taxon>
        <taxon>Bacilli</taxon>
        <taxon>Bacillales</taxon>
        <taxon>Bacillaceae</taxon>
        <taxon>Robertmurraya</taxon>
    </lineage>
</organism>
<reference evidence="1 2" key="1">
    <citation type="submission" date="2023-11" db="EMBL/GenBank/DDBJ databases">
        <title>Bacillus jintuensis, isolated from a mudflat on the Beibu Gulf coast.</title>
        <authorList>
            <person name="Li M."/>
        </authorList>
    </citation>
    <scope>NUCLEOTIDE SEQUENCE [LARGE SCALE GENOMIC DNA]</scope>
    <source>
        <strain evidence="1 2">31A1R</strain>
    </source>
</reference>
<evidence type="ECO:0000313" key="1">
    <source>
        <dbReference type="EMBL" id="MDZ5471671.1"/>
    </source>
</evidence>
<accession>A0ABU5IX07</accession>
<evidence type="ECO:0008006" key="3">
    <source>
        <dbReference type="Google" id="ProtNLM"/>
    </source>
</evidence>